<dbReference type="EMBL" id="KZ305034">
    <property type="protein sequence ID" value="PIA45478.1"/>
    <property type="molecule type" value="Genomic_DNA"/>
</dbReference>
<dbReference type="AlphaFoldDB" id="A0A2G5DPV6"/>
<sequence length="731" mass="81079">MGVNKSTNRRKSGIRLRLAKVMKCLCSAEQLPGDEMVASSESLATRDYSASALSSRAAESEQRPDLGNIEEAESSLRESGCLNYEEARALLGRLEYQKGNVEAALHVYEGIDIASVAPKMELSLARGVERRKRRSQSDAAPPMSIHAVSLLFEAMFLKTKSLQVLGRPKEAAQACKVILDTVESALPNGLPQTFGSKLQETINKAVELLPELWKLAGLPQEAILSYRRALLHHWNLDTETTARIQKEFSVFLLYGGTDASPPNLRSHFEEVEPFVPRNNVEEAVLLLMILLRKFALKRIEWDPSIVDHLSFALSVSGELRGLASLIESLLPGILDRKERYYTLALCYYGEGEDLVALNLLRKLLGSREDPNNIKALLMASKICGENLTYAEEGVHYSHRALDSLQGECDQLIGVANCLLGLSLSSLARSVVSDSERIARQSEALKALEFSEKTMGDIDPKVLFHLTLESAELRKLDVALYYAKKLVRLEGGSNVKGWILLARILSAQKRYADAEVIINGALDQAGKWEQGELLRTKAKLQIAQDQLKNAVETYTHLLAVLQVKIKSFNSGTKFMKGNGNHDRSLELETWHDLAKVYITMSQWRDAEVCLSKSDAIFLHSASRWHMTGLLYEAKGLHKDALKAYTRALDVDPSYVPSLVSAAVLLRQNGNQPIAVVRSYLTDALRLDRTNHSAWYNLGLLYKDEGGASVVEAAECFEAAGVLEESAPVEPFR</sequence>
<dbReference type="Pfam" id="PF13181">
    <property type="entry name" value="TPR_8"/>
    <property type="match status" value="1"/>
</dbReference>
<dbReference type="PROSITE" id="PS50005">
    <property type="entry name" value="TPR"/>
    <property type="match status" value="1"/>
</dbReference>
<dbReference type="PANTHER" id="PTHR44102">
    <property type="entry name" value="PROTEIN NPG1"/>
    <property type="match status" value="1"/>
</dbReference>
<reference evidence="2 3" key="1">
    <citation type="submission" date="2017-09" db="EMBL/GenBank/DDBJ databases">
        <title>WGS assembly of Aquilegia coerulea Goldsmith.</title>
        <authorList>
            <person name="Hodges S."/>
            <person name="Kramer E."/>
            <person name="Nordborg M."/>
            <person name="Tomkins J."/>
            <person name="Borevitz J."/>
            <person name="Derieg N."/>
            <person name="Yan J."/>
            <person name="Mihaltcheva S."/>
            <person name="Hayes R.D."/>
            <person name="Rokhsar D."/>
        </authorList>
    </citation>
    <scope>NUCLEOTIDE SEQUENCE [LARGE SCALE GENOMIC DNA]</scope>
    <source>
        <strain evidence="3">cv. Goldsmith</strain>
    </source>
</reference>
<organism evidence="2 3">
    <name type="scientific">Aquilegia coerulea</name>
    <name type="common">Rocky mountain columbine</name>
    <dbReference type="NCBI Taxonomy" id="218851"/>
    <lineage>
        <taxon>Eukaryota</taxon>
        <taxon>Viridiplantae</taxon>
        <taxon>Streptophyta</taxon>
        <taxon>Embryophyta</taxon>
        <taxon>Tracheophyta</taxon>
        <taxon>Spermatophyta</taxon>
        <taxon>Magnoliopsida</taxon>
        <taxon>Ranunculales</taxon>
        <taxon>Ranunculaceae</taxon>
        <taxon>Thalictroideae</taxon>
        <taxon>Aquilegia</taxon>
    </lineage>
</organism>
<gene>
    <name evidence="2" type="ORF">AQUCO_01700777v1</name>
</gene>
<evidence type="ECO:0000313" key="3">
    <source>
        <dbReference type="Proteomes" id="UP000230069"/>
    </source>
</evidence>
<dbReference type="OrthoDB" id="29013at2759"/>
<feature type="repeat" description="TPR" evidence="1">
    <location>
        <begin position="620"/>
        <end position="653"/>
    </location>
</feature>
<evidence type="ECO:0000256" key="1">
    <source>
        <dbReference type="PROSITE-ProRule" id="PRU00339"/>
    </source>
</evidence>
<dbReference type="SUPFAM" id="SSF48452">
    <property type="entry name" value="TPR-like"/>
    <property type="match status" value="2"/>
</dbReference>
<dbReference type="InterPro" id="IPR011990">
    <property type="entry name" value="TPR-like_helical_dom_sf"/>
</dbReference>
<dbReference type="FunCoup" id="A0A2G5DPV6">
    <property type="interactions" value="1626"/>
</dbReference>
<evidence type="ECO:0000313" key="2">
    <source>
        <dbReference type="EMBL" id="PIA45476.1"/>
    </source>
</evidence>
<dbReference type="EMBL" id="KZ305034">
    <property type="protein sequence ID" value="PIA45476.1"/>
    <property type="molecule type" value="Genomic_DNA"/>
</dbReference>
<keyword evidence="1" id="KW-0802">TPR repeat</keyword>
<dbReference type="Proteomes" id="UP000230069">
    <property type="component" value="Unassembled WGS sequence"/>
</dbReference>
<name>A0A2G5DPV6_AQUCA</name>
<dbReference type="PANTHER" id="PTHR44102:SF1">
    <property type="entry name" value="OS10G0471400 PROTEIN"/>
    <property type="match status" value="1"/>
</dbReference>
<dbReference type="SMART" id="SM00028">
    <property type="entry name" value="TPR"/>
    <property type="match status" value="5"/>
</dbReference>
<dbReference type="STRING" id="218851.A0A2G5DPV6"/>
<protein>
    <submittedName>
        <fullName evidence="2">Uncharacterized protein</fullName>
    </submittedName>
</protein>
<dbReference type="InterPro" id="IPR019734">
    <property type="entry name" value="TPR_rpt"/>
</dbReference>
<dbReference type="InterPro" id="IPR043376">
    <property type="entry name" value="NPG1-like"/>
</dbReference>
<proteinExistence type="predicted"/>
<keyword evidence="3" id="KW-1185">Reference proteome</keyword>
<accession>A0A2G5DPV6</accession>
<dbReference type="Gene3D" id="1.25.40.10">
    <property type="entry name" value="Tetratricopeptide repeat domain"/>
    <property type="match status" value="2"/>
</dbReference>